<accession>C9YFB2</accession>
<evidence type="ECO:0000313" key="1">
    <source>
        <dbReference type="EMBL" id="CBA32544.1"/>
    </source>
</evidence>
<organism evidence="1">
    <name type="scientific">Curvibacter symbiont subsp. Hydra magnipapillata</name>
    <dbReference type="NCBI Taxonomy" id="667019"/>
    <lineage>
        <taxon>Bacteria</taxon>
        <taxon>Pseudomonadati</taxon>
        <taxon>Pseudomonadota</taxon>
        <taxon>Betaproteobacteria</taxon>
        <taxon>Burkholderiales</taxon>
        <taxon>Comamonadaceae</taxon>
        <taxon>Curvibacter</taxon>
    </lineage>
</organism>
<dbReference type="EMBL" id="FN543107">
    <property type="protein sequence ID" value="CBA32544.1"/>
    <property type="molecule type" value="Genomic_DNA"/>
</dbReference>
<dbReference type="Pfam" id="PF18143">
    <property type="entry name" value="HAD_SAK_2"/>
    <property type="match status" value="1"/>
</dbReference>
<name>C9YFB2_CURXX</name>
<sequence length="81" mass="9608">MFPLWGDRIVGVTTEIPHESYQRQHECESWMRDNANPWIPWLALDDRSWNFRPFEKRLVLTDRKTGLTETDLVCLTKAMGT</sequence>
<gene>
    <name evidence="1" type="ORF">Csp_D32680</name>
</gene>
<protein>
    <submittedName>
        <fullName evidence="1">Uncharacterized protein</fullName>
    </submittedName>
</protein>
<proteinExistence type="predicted"/>
<dbReference type="AlphaFoldDB" id="C9YFB2"/>
<reference evidence="1" key="1">
    <citation type="journal article" date="2010" name="Nature">
        <title>The Dynamic genome of Hydra.</title>
        <authorList>
            <person name="Chapman J.A."/>
            <person name="Kirkness E.F."/>
            <person name="Simakov O."/>
            <person name="Hampson S.E."/>
            <person name="Mitros T."/>
            <person name="Weinmaier T."/>
            <person name="Rattei T."/>
            <person name="Balasubramanian P.G."/>
            <person name="Borman J."/>
            <person name="Busam D."/>
            <person name="Disbennett K."/>
            <person name="Pfannkoch C."/>
            <person name="Sumin N."/>
            <person name="Sutton G."/>
            <person name="Viswanathan L."/>
            <person name="Walenz B."/>
            <person name="Goodstein D.M."/>
            <person name="Hellsten U."/>
            <person name="Kawashima T."/>
            <person name="Prochnik S.E."/>
            <person name="Putnam N.H."/>
            <person name="Shu S."/>
            <person name="Blumberg B."/>
            <person name="Dana C.E."/>
            <person name="Gee L."/>
            <person name="Kibler D.F."/>
            <person name="Law L."/>
            <person name="Lindgens D."/>
            <person name="Martinez D.E."/>
            <person name="Peng J."/>
            <person name="Wigge P.A."/>
            <person name="Bertulat B."/>
            <person name="Guder C."/>
            <person name="Nakamura Y."/>
            <person name="Ozbek S."/>
            <person name="Watanabe H."/>
            <person name="Khalturin K."/>
            <person name="Hemmrich G."/>
            <person name="Franke A."/>
            <person name="Augustin R."/>
            <person name="Fraune S."/>
            <person name="Hayakawa E."/>
            <person name="Hayakawa S."/>
            <person name="Hirose M."/>
            <person name="Hwang J."/>
            <person name="Ikeo K."/>
            <person name="Nishimiya-Fujisawa C."/>
            <person name="Ogura A."/>
            <person name="Takahashi T."/>
            <person name="Steinmetz P.R."/>
            <person name="Zhang X."/>
            <person name="Aufschnaiter R."/>
            <person name="Eder M.K."/>
            <person name="Gorny A.K."/>
            <person name="Salvenmoser W."/>
            <person name="Heimberg A.M."/>
            <person name="Wheeler B.M."/>
            <person name="Peterson K.J."/>
            <person name="Boettger A."/>
            <person name="Tischler P."/>
            <person name="Wolf A."/>
            <person name="Gojobori T."/>
            <person name="Remington K.A."/>
            <person name="Strausberg R.L."/>
            <person name="Venter J."/>
            <person name="Technau U."/>
            <person name="Hobmayer B."/>
            <person name="Bosch T.C."/>
            <person name="Holstein T.W."/>
            <person name="Fujisawa T."/>
            <person name="Bode H.R."/>
            <person name="David C.N."/>
            <person name="Rokhsar D.S."/>
            <person name="Steele R.E."/>
        </authorList>
    </citation>
    <scope>NUCLEOTIDE SEQUENCE</scope>
</reference>